<gene>
    <name evidence="1" type="ORF">RFULGI_LOCUS14684</name>
</gene>
<reference evidence="1" key="1">
    <citation type="submission" date="2021-06" db="EMBL/GenBank/DDBJ databases">
        <authorList>
            <person name="Kallberg Y."/>
            <person name="Tangrot J."/>
            <person name="Rosling A."/>
        </authorList>
    </citation>
    <scope>NUCLEOTIDE SEQUENCE</scope>
    <source>
        <strain evidence="1">IN212</strain>
    </source>
</reference>
<keyword evidence="2" id="KW-1185">Reference proteome</keyword>
<dbReference type="Proteomes" id="UP000789396">
    <property type="component" value="Unassembled WGS sequence"/>
</dbReference>
<comment type="caution">
    <text evidence="1">The sequence shown here is derived from an EMBL/GenBank/DDBJ whole genome shotgun (WGS) entry which is preliminary data.</text>
</comment>
<evidence type="ECO:0000313" key="1">
    <source>
        <dbReference type="EMBL" id="CAG8765917.1"/>
    </source>
</evidence>
<protein>
    <submittedName>
        <fullName evidence="1">15188_t:CDS:1</fullName>
    </submittedName>
</protein>
<feature type="non-terminal residue" evidence="1">
    <location>
        <position position="1"/>
    </location>
</feature>
<dbReference type="EMBL" id="CAJVPZ010043549">
    <property type="protein sequence ID" value="CAG8765917.1"/>
    <property type="molecule type" value="Genomic_DNA"/>
</dbReference>
<dbReference type="AlphaFoldDB" id="A0A9N9J5T4"/>
<feature type="non-terminal residue" evidence="1">
    <location>
        <position position="250"/>
    </location>
</feature>
<accession>A0A9N9J5T4</accession>
<sequence length="250" mass="28927">DYVIINEGVYPPLHQLAYTKKPEQYAIPDQYIVRTTYGKRKHIAEYVQLFGLQLNSVYKVRKTLLSNTYLNAQPFNNLSNSTQQLFDSVKDFKKNIIHNDDKVEIKQARFTVNNKPFEIHYRKFNQKDLEDLHLAVLKSLDKGKISHGAISNTCQRLNEQMNNLVPLSLINIEQSAILELTIDQPHITNFDIVNNIVESVGKGGHRSIIDLLNFMIPEYVKREFLIPNNTSIKLRISGDRRNVGRKVQHV</sequence>
<organism evidence="1 2">
    <name type="scientific">Racocetra fulgida</name>
    <dbReference type="NCBI Taxonomy" id="60492"/>
    <lineage>
        <taxon>Eukaryota</taxon>
        <taxon>Fungi</taxon>
        <taxon>Fungi incertae sedis</taxon>
        <taxon>Mucoromycota</taxon>
        <taxon>Glomeromycotina</taxon>
        <taxon>Glomeromycetes</taxon>
        <taxon>Diversisporales</taxon>
        <taxon>Gigasporaceae</taxon>
        <taxon>Racocetra</taxon>
    </lineage>
</organism>
<dbReference type="OrthoDB" id="2414660at2759"/>
<proteinExistence type="predicted"/>
<name>A0A9N9J5T4_9GLOM</name>
<evidence type="ECO:0000313" key="2">
    <source>
        <dbReference type="Proteomes" id="UP000789396"/>
    </source>
</evidence>